<dbReference type="InterPro" id="IPR009057">
    <property type="entry name" value="Homeodomain-like_sf"/>
</dbReference>
<feature type="domain" description="Myb-like" evidence="2">
    <location>
        <begin position="349"/>
        <end position="393"/>
    </location>
</feature>
<organism evidence="4 5">
    <name type="scientific">Triparma columacea</name>
    <dbReference type="NCBI Taxonomy" id="722753"/>
    <lineage>
        <taxon>Eukaryota</taxon>
        <taxon>Sar</taxon>
        <taxon>Stramenopiles</taxon>
        <taxon>Ochrophyta</taxon>
        <taxon>Bolidophyceae</taxon>
        <taxon>Parmales</taxon>
        <taxon>Triparmaceae</taxon>
        <taxon>Triparma</taxon>
    </lineage>
</organism>
<dbReference type="Gene3D" id="1.10.10.60">
    <property type="entry name" value="Homeodomain-like"/>
    <property type="match status" value="1"/>
</dbReference>
<feature type="region of interest" description="Disordered" evidence="1">
    <location>
        <begin position="252"/>
        <end position="348"/>
    </location>
</feature>
<dbReference type="PROSITE" id="PS50090">
    <property type="entry name" value="MYB_LIKE"/>
    <property type="match status" value="2"/>
</dbReference>
<evidence type="ECO:0000259" key="2">
    <source>
        <dbReference type="PROSITE" id="PS50090"/>
    </source>
</evidence>
<feature type="compositionally biased region" description="Basic and acidic residues" evidence="1">
    <location>
        <begin position="283"/>
        <end position="307"/>
    </location>
</feature>
<protein>
    <recommendedName>
        <fullName evidence="6">Myb-like domain-containing protein</fullName>
    </recommendedName>
</protein>
<gene>
    <name evidence="4" type="ORF">TrCOL_g3656</name>
</gene>
<proteinExistence type="predicted"/>
<reference evidence="5" key="1">
    <citation type="journal article" date="2023" name="Commun. Biol.">
        <title>Genome analysis of Parmales, the sister group of diatoms, reveals the evolutionary specialization of diatoms from phago-mixotrophs to photoautotrophs.</title>
        <authorList>
            <person name="Ban H."/>
            <person name="Sato S."/>
            <person name="Yoshikawa S."/>
            <person name="Yamada K."/>
            <person name="Nakamura Y."/>
            <person name="Ichinomiya M."/>
            <person name="Sato N."/>
            <person name="Blanc-Mathieu R."/>
            <person name="Endo H."/>
            <person name="Kuwata A."/>
            <person name="Ogata H."/>
        </authorList>
    </citation>
    <scope>NUCLEOTIDE SEQUENCE [LARGE SCALE GENOMIC DNA]</scope>
</reference>
<evidence type="ECO:0008006" key="6">
    <source>
        <dbReference type="Google" id="ProtNLM"/>
    </source>
</evidence>
<accession>A0A9W7LDU2</accession>
<evidence type="ECO:0000256" key="1">
    <source>
        <dbReference type="SAM" id="MobiDB-lite"/>
    </source>
</evidence>
<feature type="compositionally biased region" description="Low complexity" evidence="1">
    <location>
        <begin position="324"/>
        <end position="338"/>
    </location>
</feature>
<feature type="domain" description="SANT" evidence="3">
    <location>
        <begin position="346"/>
        <end position="397"/>
    </location>
</feature>
<evidence type="ECO:0000313" key="4">
    <source>
        <dbReference type="EMBL" id="GMI47395.1"/>
    </source>
</evidence>
<dbReference type="InterPro" id="IPR017884">
    <property type="entry name" value="SANT_dom"/>
</dbReference>
<name>A0A9W7LDU2_9STRA</name>
<feature type="compositionally biased region" description="Acidic residues" evidence="1">
    <location>
        <begin position="105"/>
        <end position="121"/>
    </location>
</feature>
<dbReference type="CDD" id="cd00167">
    <property type="entry name" value="SANT"/>
    <property type="match status" value="2"/>
</dbReference>
<dbReference type="SUPFAM" id="SSF46689">
    <property type="entry name" value="Homeodomain-like"/>
    <property type="match status" value="1"/>
</dbReference>
<dbReference type="Pfam" id="PF00249">
    <property type="entry name" value="Myb_DNA-binding"/>
    <property type="match status" value="1"/>
</dbReference>
<keyword evidence="5" id="KW-1185">Reference proteome</keyword>
<dbReference type="InterPro" id="IPR001005">
    <property type="entry name" value="SANT/Myb"/>
</dbReference>
<dbReference type="PROSITE" id="PS51293">
    <property type="entry name" value="SANT"/>
    <property type="match status" value="1"/>
</dbReference>
<feature type="region of interest" description="Disordered" evidence="1">
    <location>
        <begin position="93"/>
        <end position="164"/>
    </location>
</feature>
<dbReference type="EMBL" id="BRYA01000342">
    <property type="protein sequence ID" value="GMI47395.1"/>
    <property type="molecule type" value="Genomic_DNA"/>
</dbReference>
<dbReference type="Proteomes" id="UP001165065">
    <property type="component" value="Unassembled WGS sequence"/>
</dbReference>
<evidence type="ECO:0000259" key="3">
    <source>
        <dbReference type="PROSITE" id="PS51293"/>
    </source>
</evidence>
<dbReference type="AlphaFoldDB" id="A0A9W7LDU2"/>
<dbReference type="OrthoDB" id="10561265at2759"/>
<comment type="caution">
    <text evidence="4">The sequence shown here is derived from an EMBL/GenBank/DDBJ whole genome shotgun (WGS) entry which is preliminary data.</text>
</comment>
<feature type="domain" description="Myb-like" evidence="2">
    <location>
        <begin position="398"/>
        <end position="447"/>
    </location>
</feature>
<evidence type="ECO:0000313" key="5">
    <source>
        <dbReference type="Proteomes" id="UP001165065"/>
    </source>
</evidence>
<dbReference type="SMART" id="SM00717">
    <property type="entry name" value="SANT"/>
    <property type="match status" value="2"/>
</dbReference>
<sequence length="500" mass="53786">MGEFGASPRGIHLPCHTVLPGQRYPMMVLKRRGTSSWEANLVVSATYTRQVGIYESREAAQKAFGVLSIEEPNAFKESANEVDLEGIVSPFGNPFANRNTSAPTGEDEDEVSSVSSESDDESATKRVGVGGAAGSSKGRRRSGSFTLSAAAPTPTMNASLGPNGKGAITRDEMKAIASNYFGICLDHTKYRARRVNKSLGCYTYAAEAAWVYDKNLKDNAGKIAANQRLNFPKGRKQYEEALAKEVAFREGRGGLSKEGKGGGTQGGGGRDKRARENSVGIAEARKLRAAQRDEKKHKIVVVEEPPRRGGRMRGRGGKSEGEETTSASSSTAAATSAPLHQVNNTPGTGKWKKIEIAALREGIQNYGRDWASIAVLIPSRSREQVKNKGFALILEDEKPNKQTGFWKKSELQTLKEGITNGCDWHAISKRIPSRSWSQVVRKGKHLIDNGEIEGFITPTFSSNTTVSSEGLDNFDLNRGAGEKQAQEGLVGVVVGPGGAI</sequence>